<feature type="transmembrane region" description="Helical" evidence="1">
    <location>
        <begin position="6"/>
        <end position="26"/>
    </location>
</feature>
<feature type="transmembrane region" description="Helical" evidence="1">
    <location>
        <begin position="68"/>
        <end position="90"/>
    </location>
</feature>
<evidence type="ECO:0008006" key="4">
    <source>
        <dbReference type="Google" id="ProtNLM"/>
    </source>
</evidence>
<dbReference type="AlphaFoldDB" id="A0AAV0DVX8"/>
<dbReference type="EMBL" id="CAMAPF010000178">
    <property type="protein sequence ID" value="CAH9110876.1"/>
    <property type="molecule type" value="Genomic_DNA"/>
</dbReference>
<feature type="transmembrane region" description="Helical" evidence="1">
    <location>
        <begin position="453"/>
        <end position="473"/>
    </location>
</feature>
<dbReference type="PANTHER" id="PTHR31414:SF19">
    <property type="entry name" value="TRANSMEMBRANE PROTEIN"/>
    <property type="match status" value="1"/>
</dbReference>
<proteinExistence type="predicted"/>
<name>A0AAV0DVX8_9ASTE</name>
<organism evidence="2 3">
    <name type="scientific">Cuscuta epithymum</name>
    <dbReference type="NCBI Taxonomy" id="186058"/>
    <lineage>
        <taxon>Eukaryota</taxon>
        <taxon>Viridiplantae</taxon>
        <taxon>Streptophyta</taxon>
        <taxon>Embryophyta</taxon>
        <taxon>Tracheophyta</taxon>
        <taxon>Spermatophyta</taxon>
        <taxon>Magnoliopsida</taxon>
        <taxon>eudicotyledons</taxon>
        <taxon>Gunneridae</taxon>
        <taxon>Pentapetalae</taxon>
        <taxon>asterids</taxon>
        <taxon>lamiids</taxon>
        <taxon>Solanales</taxon>
        <taxon>Convolvulaceae</taxon>
        <taxon>Cuscuteae</taxon>
        <taxon>Cuscuta</taxon>
        <taxon>Cuscuta subgen. Cuscuta</taxon>
    </lineage>
</organism>
<accession>A0AAV0DVX8</accession>
<feature type="transmembrane region" description="Helical" evidence="1">
    <location>
        <begin position="110"/>
        <end position="132"/>
    </location>
</feature>
<protein>
    <recommendedName>
        <fullName evidence="4">Transmembrane protein</fullName>
    </recommendedName>
</protein>
<dbReference type="GO" id="GO:0016020">
    <property type="term" value="C:membrane"/>
    <property type="evidence" value="ECO:0007669"/>
    <property type="project" value="TreeGrafter"/>
</dbReference>
<feature type="transmembrane region" description="Helical" evidence="1">
    <location>
        <begin position="245"/>
        <end position="269"/>
    </location>
</feature>
<keyword evidence="1" id="KW-0812">Transmembrane</keyword>
<dbReference type="PANTHER" id="PTHR31414">
    <property type="entry name" value="TRANSMEMBRANE PROTEIN DDB_G0292058"/>
    <property type="match status" value="1"/>
</dbReference>
<evidence type="ECO:0000313" key="2">
    <source>
        <dbReference type="EMBL" id="CAH9110876.1"/>
    </source>
</evidence>
<evidence type="ECO:0000313" key="3">
    <source>
        <dbReference type="Proteomes" id="UP001152523"/>
    </source>
</evidence>
<keyword evidence="1" id="KW-0472">Membrane</keyword>
<comment type="caution">
    <text evidence="2">The sequence shown here is derived from an EMBL/GenBank/DDBJ whole genome shotgun (WGS) entry which is preliminary data.</text>
</comment>
<gene>
    <name evidence="2" type="ORF">CEPIT_LOCUS19329</name>
</gene>
<feature type="transmembrane region" description="Helical" evidence="1">
    <location>
        <begin position="213"/>
        <end position="239"/>
    </location>
</feature>
<keyword evidence="1" id="KW-1133">Transmembrane helix</keyword>
<dbReference type="Proteomes" id="UP001152523">
    <property type="component" value="Unassembled WGS sequence"/>
</dbReference>
<reference evidence="2" key="1">
    <citation type="submission" date="2022-07" db="EMBL/GenBank/DDBJ databases">
        <authorList>
            <person name="Macas J."/>
            <person name="Novak P."/>
            <person name="Neumann P."/>
        </authorList>
    </citation>
    <scope>NUCLEOTIDE SEQUENCE</scope>
</reference>
<keyword evidence="3" id="KW-1185">Reference proteome</keyword>
<evidence type="ECO:0000256" key="1">
    <source>
        <dbReference type="SAM" id="Phobius"/>
    </source>
</evidence>
<sequence>MAPSCGHFFPLLLILLISGAVNGSHYRRDNVNNGRAGALISRLQMHGGGGDYNITDKHYWVSRTITGIHGYVIAGIWLLCGVGLGSYIMIKNSSDSYANMVDHPNSSYILLFWLLIFFTALSIVASSFVVAANQGSMHKTKKLIETMLDAGSDAQQIMQRTKNILLTFQTVLSPLDSESIHMLNVTTHSLRRESVSIKQFIDTSRHSTKTAVVTLYVANLVVVVSNLVFLVAALVSFFFRWPLGLIIILFCCWILTGLSWFLTGINFFFHKFAEDTCNALEDFQQNPQNSSLQSVVPCTKYPTSNTLLVQIGSTIHNYMSQINLKLAELPALARPSETNDDLVVQEVCNPFSGAPNYTFTPDKCPTDSIPVGNLPNILSRYTCYKSSRKCRGEGKFLPEAIYDECRAYSESLQDLIDIYPDLVSLIKCSQVKQAFSDIVQFQCKPFRKAARRLWLSTLLFSICLVILTLLWAAKAYQDKGKLFSPCSIFPERV</sequence>
<dbReference type="InterPro" id="IPR040283">
    <property type="entry name" value="DDB_G0292058-like"/>
</dbReference>